<name>A0A3N0DYZ4_9ACTN</name>
<comment type="caution">
    <text evidence="1">The sequence shown here is derived from an EMBL/GenBank/DDBJ whole genome shotgun (WGS) entry which is preliminary data.</text>
</comment>
<protein>
    <recommendedName>
        <fullName evidence="3">Adhesin domain-containing protein</fullName>
    </recommendedName>
</protein>
<dbReference type="OrthoDB" id="3367592at2"/>
<gene>
    <name evidence="1" type="ORF">EFW17_22475</name>
</gene>
<dbReference type="AlphaFoldDB" id="A0A3N0DYZ4"/>
<organism evidence="1 2">
    <name type="scientific">Halostreptopolyspora alba</name>
    <dbReference type="NCBI Taxonomy" id="2487137"/>
    <lineage>
        <taxon>Bacteria</taxon>
        <taxon>Bacillati</taxon>
        <taxon>Actinomycetota</taxon>
        <taxon>Actinomycetes</taxon>
        <taxon>Streptosporangiales</taxon>
        <taxon>Nocardiopsidaceae</taxon>
        <taxon>Halostreptopolyspora</taxon>
    </lineage>
</organism>
<proteinExistence type="predicted"/>
<accession>A0A3N0DYZ4</accession>
<dbReference type="RefSeq" id="WP_123203438.1">
    <property type="nucleotide sequence ID" value="NZ_RJMB01000035.1"/>
</dbReference>
<sequence>MPTTTLSAPTEGPLTAEITADQLELEVVVEPGRTRAELELTGPETTLDATRSEMNGCWRVEVPSPACEPAVVAGGGIQAAQVSGATVVIGGSNSGAISVGAGGSVRVNGVTITTGETSESVRARLRLPEGCGLRTDITNGQVAAHAHLVAVDHRGHNAGLDLASADEVEADVHNGSVAIGRARGDVQIGTHNGAVRVQATGARTNVRTHNGPVAITAGSDGPISASTHNGPITVHRAGFDARVRTRTHNGTETVR</sequence>
<evidence type="ECO:0008006" key="3">
    <source>
        <dbReference type="Google" id="ProtNLM"/>
    </source>
</evidence>
<dbReference type="EMBL" id="RJMB01000035">
    <property type="protein sequence ID" value="RNL80703.1"/>
    <property type="molecule type" value="Genomic_DNA"/>
</dbReference>
<keyword evidence="2" id="KW-1185">Reference proteome</keyword>
<reference evidence="1 2" key="1">
    <citation type="submission" date="2018-11" db="EMBL/GenBank/DDBJ databases">
        <title>The genome draft of YIM 96095.</title>
        <authorList>
            <person name="Tang S.-K."/>
            <person name="Chunyu W.-X."/>
            <person name="Feng Y.-Z."/>
        </authorList>
    </citation>
    <scope>NUCLEOTIDE SEQUENCE [LARGE SCALE GENOMIC DNA]</scope>
    <source>
        <strain evidence="1 2">YIM 96095</strain>
    </source>
</reference>
<evidence type="ECO:0000313" key="1">
    <source>
        <dbReference type="EMBL" id="RNL80703.1"/>
    </source>
</evidence>
<evidence type="ECO:0000313" key="2">
    <source>
        <dbReference type="Proteomes" id="UP000269198"/>
    </source>
</evidence>
<dbReference type="Proteomes" id="UP000269198">
    <property type="component" value="Unassembled WGS sequence"/>
</dbReference>